<dbReference type="STRING" id="871651.SAMN05421688_2160"/>
<dbReference type="Gene3D" id="6.10.280.50">
    <property type="match status" value="1"/>
</dbReference>
<gene>
    <name evidence="1" type="ORF">SAMN05421688_2160</name>
</gene>
<reference evidence="1 2" key="1">
    <citation type="submission" date="2016-10" db="EMBL/GenBank/DDBJ databases">
        <authorList>
            <person name="de Groot N.N."/>
        </authorList>
    </citation>
    <scope>NUCLEOTIDE SEQUENCE [LARGE SCALE GENOMIC DNA]</scope>
    <source>
        <strain evidence="1 2">DSM 29316</strain>
    </source>
</reference>
<evidence type="ECO:0000313" key="1">
    <source>
        <dbReference type="EMBL" id="SFA99087.1"/>
    </source>
</evidence>
<dbReference type="AlphaFoldDB" id="A0A1I0XEG5"/>
<dbReference type="Proteomes" id="UP000198796">
    <property type="component" value="Unassembled WGS sequence"/>
</dbReference>
<protein>
    <recommendedName>
        <fullName evidence="3">DUF465 domain-containing protein</fullName>
    </recommendedName>
</protein>
<dbReference type="Pfam" id="PF04325">
    <property type="entry name" value="DUF465"/>
    <property type="match status" value="1"/>
</dbReference>
<name>A0A1I0XEG5_9RHOB</name>
<dbReference type="InterPro" id="IPR038444">
    <property type="entry name" value="DUF465_sf"/>
</dbReference>
<proteinExistence type="predicted"/>
<accession>A0A1I0XEG5</accession>
<organism evidence="1 2">
    <name type="scientific">Poseidonocella pacifica</name>
    <dbReference type="NCBI Taxonomy" id="871651"/>
    <lineage>
        <taxon>Bacteria</taxon>
        <taxon>Pseudomonadati</taxon>
        <taxon>Pseudomonadota</taxon>
        <taxon>Alphaproteobacteria</taxon>
        <taxon>Rhodobacterales</taxon>
        <taxon>Roseobacteraceae</taxon>
        <taxon>Poseidonocella</taxon>
    </lineage>
</organism>
<sequence length="104" mass="11912">MVPRTGACKAFACGLRFAKTDPNRKTGETRMNARTDISMKSDEVLRVELEVFRREHRDLDEAIDAIAAKGMGDQLTLQRLKKKKLYLKDMIAQIEDRLYPDIIA</sequence>
<keyword evidence="2" id="KW-1185">Reference proteome</keyword>
<dbReference type="EMBL" id="FOJU01000003">
    <property type="protein sequence ID" value="SFA99087.1"/>
    <property type="molecule type" value="Genomic_DNA"/>
</dbReference>
<dbReference type="InterPro" id="IPR007420">
    <property type="entry name" value="DUF465"/>
</dbReference>
<evidence type="ECO:0008006" key="3">
    <source>
        <dbReference type="Google" id="ProtNLM"/>
    </source>
</evidence>
<evidence type="ECO:0000313" key="2">
    <source>
        <dbReference type="Proteomes" id="UP000198796"/>
    </source>
</evidence>